<dbReference type="AlphaFoldDB" id="A0AAD8HNA3"/>
<gene>
    <name evidence="2" type="ORF">POM88_035571</name>
</gene>
<comment type="caution">
    <text evidence="2">The sequence shown here is derived from an EMBL/GenBank/DDBJ whole genome shotgun (WGS) entry which is preliminary data.</text>
</comment>
<dbReference type="Proteomes" id="UP001237642">
    <property type="component" value="Unassembled WGS sequence"/>
</dbReference>
<feature type="region of interest" description="Disordered" evidence="1">
    <location>
        <begin position="112"/>
        <end position="136"/>
    </location>
</feature>
<reference evidence="2" key="2">
    <citation type="submission" date="2023-05" db="EMBL/GenBank/DDBJ databases">
        <authorList>
            <person name="Schelkunov M.I."/>
        </authorList>
    </citation>
    <scope>NUCLEOTIDE SEQUENCE</scope>
    <source>
        <strain evidence="2">Hsosn_3</strain>
        <tissue evidence="2">Leaf</tissue>
    </source>
</reference>
<proteinExistence type="predicted"/>
<protein>
    <submittedName>
        <fullName evidence="2">Uncharacterized protein</fullName>
    </submittedName>
</protein>
<evidence type="ECO:0000313" key="3">
    <source>
        <dbReference type="Proteomes" id="UP001237642"/>
    </source>
</evidence>
<dbReference type="EMBL" id="JAUIZM010000008">
    <property type="protein sequence ID" value="KAK1369479.1"/>
    <property type="molecule type" value="Genomic_DNA"/>
</dbReference>
<accession>A0AAD8HNA3</accession>
<sequence length="136" mass="15139">MFGQLLSIVHEKLPEVIKNPPHIYYKVSSDRSVTKFDVLKVDGTTKAKTETIMLVIKQLLNAQIDKDRVLALKSLHKTIAKRDKRLSSQIKQWIADANAKLNNVGGSCRYDDSLDDEDEDIGGSGSSGGTQKRLLE</sequence>
<evidence type="ECO:0000313" key="2">
    <source>
        <dbReference type="EMBL" id="KAK1369479.1"/>
    </source>
</evidence>
<keyword evidence="3" id="KW-1185">Reference proteome</keyword>
<name>A0AAD8HNA3_9APIA</name>
<organism evidence="2 3">
    <name type="scientific">Heracleum sosnowskyi</name>
    <dbReference type="NCBI Taxonomy" id="360622"/>
    <lineage>
        <taxon>Eukaryota</taxon>
        <taxon>Viridiplantae</taxon>
        <taxon>Streptophyta</taxon>
        <taxon>Embryophyta</taxon>
        <taxon>Tracheophyta</taxon>
        <taxon>Spermatophyta</taxon>
        <taxon>Magnoliopsida</taxon>
        <taxon>eudicotyledons</taxon>
        <taxon>Gunneridae</taxon>
        <taxon>Pentapetalae</taxon>
        <taxon>asterids</taxon>
        <taxon>campanulids</taxon>
        <taxon>Apiales</taxon>
        <taxon>Apiaceae</taxon>
        <taxon>Apioideae</taxon>
        <taxon>apioid superclade</taxon>
        <taxon>Tordylieae</taxon>
        <taxon>Tordyliinae</taxon>
        <taxon>Heracleum</taxon>
    </lineage>
</organism>
<evidence type="ECO:0000256" key="1">
    <source>
        <dbReference type="SAM" id="MobiDB-lite"/>
    </source>
</evidence>
<reference evidence="2" key="1">
    <citation type="submission" date="2023-02" db="EMBL/GenBank/DDBJ databases">
        <title>Genome of toxic invasive species Heracleum sosnowskyi carries increased number of genes despite the absence of recent whole-genome duplications.</title>
        <authorList>
            <person name="Schelkunov M."/>
            <person name="Shtratnikova V."/>
            <person name="Makarenko M."/>
            <person name="Klepikova A."/>
            <person name="Omelchenko D."/>
            <person name="Novikova G."/>
            <person name="Obukhova E."/>
            <person name="Bogdanov V."/>
            <person name="Penin A."/>
            <person name="Logacheva M."/>
        </authorList>
    </citation>
    <scope>NUCLEOTIDE SEQUENCE</scope>
    <source>
        <strain evidence="2">Hsosn_3</strain>
        <tissue evidence="2">Leaf</tissue>
    </source>
</reference>